<dbReference type="EMBL" id="CP155447">
    <property type="protein sequence ID" value="XBH07924.1"/>
    <property type="molecule type" value="Genomic_DNA"/>
</dbReference>
<organism evidence="2">
    <name type="scientific">Singulisphaera sp. Ch08</name>
    <dbReference type="NCBI Taxonomy" id="3120278"/>
    <lineage>
        <taxon>Bacteria</taxon>
        <taxon>Pseudomonadati</taxon>
        <taxon>Planctomycetota</taxon>
        <taxon>Planctomycetia</taxon>
        <taxon>Isosphaerales</taxon>
        <taxon>Isosphaeraceae</taxon>
        <taxon>Singulisphaera</taxon>
    </lineage>
</organism>
<dbReference type="AlphaFoldDB" id="A0AAU7CR63"/>
<gene>
    <name evidence="2" type="ORF">V5E97_18395</name>
</gene>
<accession>A0AAU7CR63</accession>
<evidence type="ECO:0000259" key="1">
    <source>
        <dbReference type="Pfam" id="PF07287"/>
    </source>
</evidence>
<dbReference type="Pfam" id="PF07287">
    <property type="entry name" value="AtuA"/>
    <property type="match status" value="1"/>
</dbReference>
<dbReference type="RefSeq" id="WP_406700761.1">
    <property type="nucleotide sequence ID" value="NZ_CP155447.1"/>
</dbReference>
<dbReference type="PANTHER" id="PTHR47708">
    <property type="match status" value="1"/>
</dbReference>
<reference evidence="2" key="1">
    <citation type="submission" date="2024-05" db="EMBL/GenBank/DDBJ databases">
        <title>Planctomycetes of the genus Singulisphaera possess chitinolytic capabilities.</title>
        <authorList>
            <person name="Ivanova A."/>
        </authorList>
    </citation>
    <scope>NUCLEOTIDE SEQUENCE</scope>
    <source>
        <strain evidence="2">Ch08T</strain>
    </source>
</reference>
<proteinExistence type="predicted"/>
<name>A0AAU7CR63_9BACT</name>
<sequence length="462" mass="48699">MANRTLRVGNGAGFWGDNLDAPFLLASAGQLDVLTLEYLAELTLAILSHLRSKDPEAGYVADFPELLERLSPLLKEQAGLRVVTNAGGLNARACARRCAEVLEAAGQGGEPLGVVTGDDLLGSIPAWIRENVDLAHMETGAPISTVADRLVSANAYLGAEPIAKALSGGARIVLTGRVADASLTLGPACAHFGWAWNDWDRLAGGSAAGHVIECGAQATGGLWHRWDEIPNLENIGYPIAEIDRDGASVITKPDGSGGLVSVGTVAEQIVYEIDDPACYRTPDVDVDLTSISLTEVGPNRVALQGATGRPPSDRLKVAAVYRDGWTASGLLAVVGRGAEAKAHASGWIVLERVRRAGFELADSLVECLGAGSVVPGVLGVESPPFEVMLRVSVRDPNRKAVERFCREFAPLVTSGPSGIAGYASGRPSARPAFGYWPTLVPRHLVEARTEVGPVSDWLRRTQ</sequence>
<protein>
    <submittedName>
        <fullName evidence="2">Acyclic terpene utilization AtuA family protein</fullName>
    </submittedName>
</protein>
<dbReference type="InterPro" id="IPR010839">
    <property type="entry name" value="AtuA_N"/>
</dbReference>
<evidence type="ECO:0000313" key="2">
    <source>
        <dbReference type="EMBL" id="XBH07924.1"/>
    </source>
</evidence>
<dbReference type="PANTHER" id="PTHR47708:SF2">
    <property type="entry name" value="SI:CH73-132F6.5"/>
    <property type="match status" value="1"/>
</dbReference>
<feature type="domain" description="Acyclic terpene utilisation N-terminal" evidence="1">
    <location>
        <begin position="6"/>
        <end position="450"/>
    </location>
</feature>